<dbReference type="EMBL" id="LSTQ01000022">
    <property type="protein sequence ID" value="OAH27326.1"/>
    <property type="molecule type" value="Genomic_DNA"/>
</dbReference>
<comment type="caution">
    <text evidence="7">The sequence shown here is derived from an EMBL/GenBank/DDBJ whole genome shotgun (WGS) entry which is preliminary data.</text>
</comment>
<keyword evidence="7" id="KW-0645">Protease</keyword>
<evidence type="ECO:0000256" key="5">
    <source>
        <dbReference type="SAM" id="MobiDB-lite"/>
    </source>
</evidence>
<dbReference type="OrthoDB" id="9774900at2"/>
<name>A0A0X8VH97_9CORY</name>
<keyword evidence="8" id="KW-1185">Reference proteome</keyword>
<gene>
    <name evidence="7" type="ORF">AYJ05_05590</name>
</gene>
<dbReference type="GO" id="GO:0016020">
    <property type="term" value="C:membrane"/>
    <property type="evidence" value="ECO:0007669"/>
    <property type="project" value="UniProtKB-SubCell"/>
</dbReference>
<dbReference type="Proteomes" id="UP000076947">
    <property type="component" value="Unassembled WGS sequence"/>
</dbReference>
<dbReference type="Pfam" id="PF04228">
    <property type="entry name" value="Zn_peptidase"/>
    <property type="match status" value="1"/>
</dbReference>
<dbReference type="PANTHER" id="PTHR30168:SF0">
    <property type="entry name" value="INNER MEMBRANE PROTEIN"/>
    <property type="match status" value="1"/>
</dbReference>
<accession>A0A0X8VH97</accession>
<evidence type="ECO:0000256" key="2">
    <source>
        <dbReference type="ARBA" id="ARBA00022692"/>
    </source>
</evidence>
<feature type="region of interest" description="Disordered" evidence="5">
    <location>
        <begin position="1"/>
        <end position="21"/>
    </location>
</feature>
<evidence type="ECO:0000256" key="6">
    <source>
        <dbReference type="SAM" id="Phobius"/>
    </source>
</evidence>
<keyword evidence="7" id="KW-0482">Metalloprotease</keyword>
<evidence type="ECO:0000256" key="1">
    <source>
        <dbReference type="ARBA" id="ARBA00004167"/>
    </source>
</evidence>
<dbReference type="AlphaFoldDB" id="A0A0X8VH97"/>
<dbReference type="SUPFAM" id="SSF55486">
    <property type="entry name" value="Metalloproteases ('zincins'), catalytic domain"/>
    <property type="match status" value="1"/>
</dbReference>
<feature type="compositionally biased region" description="Basic and acidic residues" evidence="5">
    <location>
        <begin position="252"/>
        <end position="270"/>
    </location>
</feature>
<keyword evidence="4 6" id="KW-0472">Membrane</keyword>
<protein>
    <submittedName>
        <fullName evidence="7">Metalloprotease</fullName>
    </submittedName>
</protein>
<organism evidence="7 8">
    <name type="scientific">Corynebacterium stationis</name>
    <dbReference type="NCBI Taxonomy" id="1705"/>
    <lineage>
        <taxon>Bacteria</taxon>
        <taxon>Bacillati</taxon>
        <taxon>Actinomycetota</taxon>
        <taxon>Actinomycetes</taxon>
        <taxon>Mycobacteriales</taxon>
        <taxon>Corynebacteriaceae</taxon>
        <taxon>Corynebacterium</taxon>
    </lineage>
</organism>
<sequence>MTFKKGSVPQGRRASSGRGGRGGMIAAGGGFGSLLLVGLFLLLGGSPGQLGELLGGQEQAQPAIESGEDANEPLAHCQTLEDGNTYADCRVDFTGISVDDVWAELLPQQAGIEYTEPGRVIFQQTTQSGCGMASAATGPFYCPTDQTAYFDVSFFEQLESLGGSDGPLAQMYIVAHEFGHHVQQLEGTLGLSNYNEPGAESNAVKIELQADCYAGIWASYADKGEDALLEPITREQVAAAVETARAVGDDNIQERSSGEVRPDTFTHGTSEQRQEAFLAGYREGTMATCDYLERGVYTS</sequence>
<dbReference type="STRING" id="1705.CA21670_05460"/>
<evidence type="ECO:0000313" key="7">
    <source>
        <dbReference type="EMBL" id="OAH27326.1"/>
    </source>
</evidence>
<keyword evidence="7" id="KW-0378">Hydrolase</keyword>
<dbReference type="InterPro" id="IPR007343">
    <property type="entry name" value="Uncharacterised_pept_Zn_put"/>
</dbReference>
<dbReference type="PANTHER" id="PTHR30168">
    <property type="entry name" value="PUTATIVE MEMBRANE PROTEIN YPFJ"/>
    <property type="match status" value="1"/>
</dbReference>
<evidence type="ECO:0000313" key="8">
    <source>
        <dbReference type="Proteomes" id="UP000076947"/>
    </source>
</evidence>
<reference evidence="8" key="1">
    <citation type="submission" date="2016-02" db="EMBL/GenBank/DDBJ databases">
        <authorList>
            <person name="Kaur G."/>
            <person name="Nair G.R."/>
            <person name="Mayilraj S."/>
        </authorList>
    </citation>
    <scope>NUCLEOTIDE SEQUENCE [LARGE SCALE GENOMIC DNA]</scope>
    <source>
        <strain evidence="8">GA-15</strain>
    </source>
</reference>
<feature type="transmembrane region" description="Helical" evidence="6">
    <location>
        <begin position="21"/>
        <end position="43"/>
    </location>
</feature>
<feature type="region of interest" description="Disordered" evidence="5">
    <location>
        <begin position="249"/>
        <end position="270"/>
    </location>
</feature>
<dbReference type="GO" id="GO:0008237">
    <property type="term" value="F:metallopeptidase activity"/>
    <property type="evidence" value="ECO:0007669"/>
    <property type="project" value="UniProtKB-KW"/>
</dbReference>
<proteinExistence type="predicted"/>
<keyword evidence="2 6" id="KW-0812">Transmembrane</keyword>
<evidence type="ECO:0000256" key="3">
    <source>
        <dbReference type="ARBA" id="ARBA00022989"/>
    </source>
</evidence>
<comment type="subcellular location">
    <subcellularLocation>
        <location evidence="1">Membrane</location>
        <topology evidence="1">Single-pass membrane protein</topology>
    </subcellularLocation>
</comment>
<evidence type="ECO:0000256" key="4">
    <source>
        <dbReference type="ARBA" id="ARBA00023136"/>
    </source>
</evidence>
<keyword evidence="3 6" id="KW-1133">Transmembrane helix</keyword>
<dbReference type="RefSeq" id="WP_066793794.1">
    <property type="nucleotide sequence ID" value="NZ_CAJFGC010000122.1"/>
</dbReference>
<dbReference type="GO" id="GO:0006508">
    <property type="term" value="P:proteolysis"/>
    <property type="evidence" value="ECO:0007669"/>
    <property type="project" value="UniProtKB-KW"/>
</dbReference>